<evidence type="ECO:0000313" key="2">
    <source>
        <dbReference type="EMBL" id="CAI9116953.1"/>
    </source>
</evidence>
<keyword evidence="3" id="KW-1185">Reference proteome</keyword>
<dbReference type="PANTHER" id="PTHR44259">
    <property type="entry name" value="OS07G0183000 PROTEIN-RELATED"/>
    <property type="match status" value="1"/>
</dbReference>
<organism evidence="2 3">
    <name type="scientific">Oldenlandia corymbosa var. corymbosa</name>
    <dbReference type="NCBI Taxonomy" id="529605"/>
    <lineage>
        <taxon>Eukaryota</taxon>
        <taxon>Viridiplantae</taxon>
        <taxon>Streptophyta</taxon>
        <taxon>Embryophyta</taxon>
        <taxon>Tracheophyta</taxon>
        <taxon>Spermatophyta</taxon>
        <taxon>Magnoliopsida</taxon>
        <taxon>eudicotyledons</taxon>
        <taxon>Gunneridae</taxon>
        <taxon>Pentapetalae</taxon>
        <taxon>asterids</taxon>
        <taxon>lamiids</taxon>
        <taxon>Gentianales</taxon>
        <taxon>Rubiaceae</taxon>
        <taxon>Rubioideae</taxon>
        <taxon>Spermacoceae</taxon>
        <taxon>Hedyotis-Oldenlandia complex</taxon>
        <taxon>Oldenlandia</taxon>
    </lineage>
</organism>
<dbReference type="Pfam" id="PF03478">
    <property type="entry name" value="Beta-prop_KIB1-4"/>
    <property type="match status" value="1"/>
</dbReference>
<dbReference type="Proteomes" id="UP001161247">
    <property type="component" value="Chromosome 8"/>
</dbReference>
<sequence>MESLMDDWSALNPDLLVEIAKRIPDIDDFMAFRVFALRGESQPPWINLVLHGQEFQAKGKRRIEVRFGWLLTLTDSGDVTLLNPLSGRQFKLPNFRFFHRFRSNDPNPSCLFITKAVLLENPSEVSDFTLVAICGRKFLGFWRPGNKNWTRIKTEEKVFLDMTYHKGKLYAINGAGNIWSWDGNSPAGVKFADIVLSINYSLLPSYRQIYLVESSPSSSMEGKLLMILRLENRYDQKDRYNHDEPDRIFKKYFYTRHFRVYRLDTVKGDWTEISSLRGDTLFVGGNASICVSATEAKRSGIKPNSIYFTDDYLESFPTMGGGGRDMGIYDVENASVERFGGLDVGLDVEDKSVISFICPPFWVSPNN</sequence>
<proteinExistence type="predicted"/>
<dbReference type="InterPro" id="IPR005174">
    <property type="entry name" value="KIB1-4_b-propeller"/>
</dbReference>
<gene>
    <name evidence="2" type="ORF">OLC1_LOCUS23108</name>
</gene>
<dbReference type="EMBL" id="OX459125">
    <property type="protein sequence ID" value="CAI9116953.1"/>
    <property type="molecule type" value="Genomic_DNA"/>
</dbReference>
<protein>
    <submittedName>
        <fullName evidence="2">OLC1v1018252C1</fullName>
    </submittedName>
</protein>
<dbReference type="PANTHER" id="PTHR44259:SF108">
    <property type="entry name" value="F-BOX PROTEIN SKIP23-LIKE"/>
    <property type="match status" value="1"/>
</dbReference>
<evidence type="ECO:0000259" key="1">
    <source>
        <dbReference type="Pfam" id="PF03478"/>
    </source>
</evidence>
<reference evidence="2" key="1">
    <citation type="submission" date="2023-03" db="EMBL/GenBank/DDBJ databases">
        <authorList>
            <person name="Julca I."/>
        </authorList>
    </citation>
    <scope>NUCLEOTIDE SEQUENCE</scope>
</reference>
<dbReference type="AlphaFoldDB" id="A0AAV1EB63"/>
<dbReference type="InterPro" id="IPR050942">
    <property type="entry name" value="F-box_BR-signaling"/>
</dbReference>
<evidence type="ECO:0000313" key="3">
    <source>
        <dbReference type="Proteomes" id="UP001161247"/>
    </source>
</evidence>
<accession>A0AAV1EB63</accession>
<name>A0AAV1EB63_OLDCO</name>
<feature type="domain" description="KIB1-4 beta-propeller" evidence="1">
    <location>
        <begin position="57"/>
        <end position="330"/>
    </location>
</feature>